<evidence type="ECO:0000313" key="2">
    <source>
        <dbReference type="EMBL" id="KAF5803582.1"/>
    </source>
</evidence>
<accession>A0A9K3IV46</accession>
<proteinExistence type="predicted"/>
<dbReference type="Proteomes" id="UP000215914">
    <property type="component" value="Unassembled WGS sequence"/>
</dbReference>
<dbReference type="AlphaFoldDB" id="A0A9K3IV46"/>
<reference evidence="2" key="2">
    <citation type="submission" date="2020-06" db="EMBL/GenBank/DDBJ databases">
        <title>Helianthus annuus Genome sequencing and assembly Release 2.</title>
        <authorList>
            <person name="Gouzy J."/>
            <person name="Langlade N."/>
            <person name="Munos S."/>
        </authorList>
    </citation>
    <scope>NUCLEOTIDE SEQUENCE</scope>
    <source>
        <tissue evidence="2">Leaves</tissue>
    </source>
</reference>
<sequence length="75" mass="8482">MVEVILAGEHGFELHVRVGIEIWFGHRQLVQQVYLGLVRNRLGKTESTRSTPESTRVNSGQTGQPPVNRKDPVKF</sequence>
<name>A0A9K3IV46_HELAN</name>
<organism evidence="2 3">
    <name type="scientific">Helianthus annuus</name>
    <name type="common">Common sunflower</name>
    <dbReference type="NCBI Taxonomy" id="4232"/>
    <lineage>
        <taxon>Eukaryota</taxon>
        <taxon>Viridiplantae</taxon>
        <taxon>Streptophyta</taxon>
        <taxon>Embryophyta</taxon>
        <taxon>Tracheophyta</taxon>
        <taxon>Spermatophyta</taxon>
        <taxon>Magnoliopsida</taxon>
        <taxon>eudicotyledons</taxon>
        <taxon>Gunneridae</taxon>
        <taxon>Pentapetalae</taxon>
        <taxon>asterids</taxon>
        <taxon>campanulids</taxon>
        <taxon>Asterales</taxon>
        <taxon>Asteraceae</taxon>
        <taxon>Asteroideae</taxon>
        <taxon>Heliantheae alliance</taxon>
        <taxon>Heliantheae</taxon>
        <taxon>Helianthus</taxon>
    </lineage>
</organism>
<dbReference type="Gramene" id="mRNA:HanXRQr2_Chr06g0273061">
    <property type="protein sequence ID" value="CDS:HanXRQr2_Chr06g0273061.1"/>
    <property type="gene ID" value="HanXRQr2_Chr06g0273061"/>
</dbReference>
<comment type="caution">
    <text evidence="2">The sequence shown here is derived from an EMBL/GenBank/DDBJ whole genome shotgun (WGS) entry which is preliminary data.</text>
</comment>
<gene>
    <name evidence="2" type="ORF">HanXRQr2_Chr06g0273061</name>
</gene>
<evidence type="ECO:0000256" key="1">
    <source>
        <dbReference type="SAM" id="MobiDB-lite"/>
    </source>
</evidence>
<keyword evidence="3" id="KW-1185">Reference proteome</keyword>
<reference evidence="2" key="1">
    <citation type="journal article" date="2017" name="Nature">
        <title>The sunflower genome provides insights into oil metabolism, flowering and Asterid evolution.</title>
        <authorList>
            <person name="Badouin H."/>
            <person name="Gouzy J."/>
            <person name="Grassa C.J."/>
            <person name="Murat F."/>
            <person name="Staton S.E."/>
            <person name="Cottret L."/>
            <person name="Lelandais-Briere C."/>
            <person name="Owens G.L."/>
            <person name="Carrere S."/>
            <person name="Mayjonade B."/>
            <person name="Legrand L."/>
            <person name="Gill N."/>
            <person name="Kane N.C."/>
            <person name="Bowers J.E."/>
            <person name="Hubner S."/>
            <person name="Bellec A."/>
            <person name="Berard A."/>
            <person name="Berges H."/>
            <person name="Blanchet N."/>
            <person name="Boniface M.C."/>
            <person name="Brunel D."/>
            <person name="Catrice O."/>
            <person name="Chaidir N."/>
            <person name="Claudel C."/>
            <person name="Donnadieu C."/>
            <person name="Faraut T."/>
            <person name="Fievet G."/>
            <person name="Helmstetter N."/>
            <person name="King M."/>
            <person name="Knapp S.J."/>
            <person name="Lai Z."/>
            <person name="Le Paslier M.C."/>
            <person name="Lippi Y."/>
            <person name="Lorenzon L."/>
            <person name="Mandel J.R."/>
            <person name="Marage G."/>
            <person name="Marchand G."/>
            <person name="Marquand E."/>
            <person name="Bret-Mestries E."/>
            <person name="Morien E."/>
            <person name="Nambeesan S."/>
            <person name="Nguyen T."/>
            <person name="Pegot-Espagnet P."/>
            <person name="Pouilly N."/>
            <person name="Raftis F."/>
            <person name="Sallet E."/>
            <person name="Schiex T."/>
            <person name="Thomas J."/>
            <person name="Vandecasteele C."/>
            <person name="Vares D."/>
            <person name="Vear F."/>
            <person name="Vautrin S."/>
            <person name="Crespi M."/>
            <person name="Mangin B."/>
            <person name="Burke J.M."/>
            <person name="Salse J."/>
            <person name="Munos S."/>
            <person name="Vincourt P."/>
            <person name="Rieseberg L.H."/>
            <person name="Langlade N.B."/>
        </authorList>
    </citation>
    <scope>NUCLEOTIDE SEQUENCE</scope>
    <source>
        <tissue evidence="2">Leaves</tissue>
    </source>
</reference>
<feature type="region of interest" description="Disordered" evidence="1">
    <location>
        <begin position="44"/>
        <end position="75"/>
    </location>
</feature>
<evidence type="ECO:0000313" key="3">
    <source>
        <dbReference type="Proteomes" id="UP000215914"/>
    </source>
</evidence>
<protein>
    <submittedName>
        <fullName evidence="2">Uncharacterized protein</fullName>
    </submittedName>
</protein>
<dbReference type="EMBL" id="MNCJ02000321">
    <property type="protein sequence ID" value="KAF5803582.1"/>
    <property type="molecule type" value="Genomic_DNA"/>
</dbReference>